<dbReference type="PROSITE" id="PS00107">
    <property type="entry name" value="PROTEIN_KINASE_ATP"/>
    <property type="match status" value="1"/>
</dbReference>
<keyword evidence="14" id="KW-1185">Reference proteome</keyword>
<dbReference type="GO" id="GO:0005524">
    <property type="term" value="F:ATP binding"/>
    <property type="evidence" value="ECO:0007669"/>
    <property type="project" value="UniProtKB-UniRule"/>
</dbReference>
<dbReference type="InterPro" id="IPR008271">
    <property type="entry name" value="Ser/Thr_kinase_AS"/>
</dbReference>
<gene>
    <name evidence="13" type="ORF">GBAR_LOCUS15354</name>
</gene>
<dbReference type="EC" id="2.7.11.22" evidence="2"/>
<evidence type="ECO:0000256" key="6">
    <source>
        <dbReference type="ARBA" id="ARBA00022777"/>
    </source>
</evidence>
<evidence type="ECO:0000256" key="9">
    <source>
        <dbReference type="ARBA" id="ARBA00048367"/>
    </source>
</evidence>
<dbReference type="SMART" id="SM00220">
    <property type="entry name" value="S_TKc"/>
    <property type="match status" value="1"/>
</dbReference>
<dbReference type="Gene3D" id="3.30.200.20">
    <property type="entry name" value="Phosphorylase Kinase, domain 1"/>
    <property type="match status" value="1"/>
</dbReference>
<evidence type="ECO:0000259" key="12">
    <source>
        <dbReference type="PROSITE" id="PS50011"/>
    </source>
</evidence>
<dbReference type="PROSITE" id="PS50011">
    <property type="entry name" value="PROTEIN_KINASE_DOM"/>
    <property type="match status" value="1"/>
</dbReference>
<reference evidence="13" key="1">
    <citation type="submission" date="2023-03" db="EMBL/GenBank/DDBJ databases">
        <authorList>
            <person name="Steffen K."/>
            <person name="Cardenas P."/>
        </authorList>
    </citation>
    <scope>NUCLEOTIDE SEQUENCE</scope>
</reference>
<comment type="caution">
    <text evidence="13">The sequence shown here is derived from an EMBL/GenBank/DDBJ whole genome shotgun (WGS) entry which is preliminary data.</text>
</comment>
<dbReference type="Pfam" id="PF00069">
    <property type="entry name" value="Pkinase"/>
    <property type="match status" value="1"/>
</dbReference>
<dbReference type="InterPro" id="IPR011009">
    <property type="entry name" value="Kinase-like_dom_sf"/>
</dbReference>
<evidence type="ECO:0000256" key="11">
    <source>
        <dbReference type="SAM" id="MobiDB-lite"/>
    </source>
</evidence>
<dbReference type="InterPro" id="IPR050108">
    <property type="entry name" value="CDK"/>
</dbReference>
<name>A0AA35SC90_GEOBA</name>
<feature type="region of interest" description="Disordered" evidence="11">
    <location>
        <begin position="109"/>
        <end position="139"/>
    </location>
</feature>
<dbReference type="InterPro" id="IPR017441">
    <property type="entry name" value="Protein_kinase_ATP_BS"/>
</dbReference>
<evidence type="ECO:0000256" key="2">
    <source>
        <dbReference type="ARBA" id="ARBA00012425"/>
    </source>
</evidence>
<evidence type="ECO:0000313" key="13">
    <source>
        <dbReference type="EMBL" id="CAI8026794.1"/>
    </source>
</evidence>
<evidence type="ECO:0000256" key="5">
    <source>
        <dbReference type="ARBA" id="ARBA00022741"/>
    </source>
</evidence>
<evidence type="ECO:0000256" key="7">
    <source>
        <dbReference type="ARBA" id="ARBA00022840"/>
    </source>
</evidence>
<organism evidence="13 14">
    <name type="scientific">Geodia barretti</name>
    <name type="common">Barrett's horny sponge</name>
    <dbReference type="NCBI Taxonomy" id="519541"/>
    <lineage>
        <taxon>Eukaryota</taxon>
        <taxon>Metazoa</taxon>
        <taxon>Porifera</taxon>
        <taxon>Demospongiae</taxon>
        <taxon>Heteroscleromorpha</taxon>
        <taxon>Tetractinellida</taxon>
        <taxon>Astrophorina</taxon>
        <taxon>Geodiidae</taxon>
        <taxon>Geodia</taxon>
    </lineage>
</organism>
<dbReference type="PANTHER" id="PTHR24056">
    <property type="entry name" value="CELL DIVISION PROTEIN KINASE"/>
    <property type="match status" value="1"/>
</dbReference>
<keyword evidence="4" id="KW-0808">Transferase</keyword>
<comment type="similarity">
    <text evidence="1">Belongs to the protein kinase superfamily. CMGC Ser/Thr protein kinase family. CDC2/CDKX subfamily.</text>
</comment>
<dbReference type="PANTHER" id="PTHR24056:SF246">
    <property type="entry name" value="ECDYSONE-INDUCED PROTEIN 63E, ISOFORM N"/>
    <property type="match status" value="1"/>
</dbReference>
<feature type="binding site" evidence="10">
    <location>
        <position position="234"/>
    </location>
    <ligand>
        <name>ATP</name>
        <dbReference type="ChEBI" id="CHEBI:30616"/>
    </ligand>
</feature>
<evidence type="ECO:0000256" key="3">
    <source>
        <dbReference type="ARBA" id="ARBA00022527"/>
    </source>
</evidence>
<dbReference type="AlphaFoldDB" id="A0AA35SC90"/>
<dbReference type="Proteomes" id="UP001174909">
    <property type="component" value="Unassembled WGS sequence"/>
</dbReference>
<keyword evidence="3" id="KW-0723">Serine/threonine-protein kinase</keyword>
<feature type="region of interest" description="Disordered" evidence="11">
    <location>
        <begin position="36"/>
        <end position="86"/>
    </location>
</feature>
<protein>
    <recommendedName>
        <fullName evidence="2">cyclin-dependent kinase</fullName>
        <ecNumber evidence="2">2.7.11.22</ecNumber>
    </recommendedName>
</protein>
<dbReference type="GO" id="GO:0005737">
    <property type="term" value="C:cytoplasm"/>
    <property type="evidence" value="ECO:0007669"/>
    <property type="project" value="TreeGrafter"/>
</dbReference>
<evidence type="ECO:0000313" key="14">
    <source>
        <dbReference type="Proteomes" id="UP001174909"/>
    </source>
</evidence>
<dbReference type="PROSITE" id="PS00108">
    <property type="entry name" value="PROTEIN_KINASE_ST"/>
    <property type="match status" value="1"/>
</dbReference>
<dbReference type="SUPFAM" id="SSF56112">
    <property type="entry name" value="Protein kinase-like (PK-like)"/>
    <property type="match status" value="1"/>
</dbReference>
<keyword evidence="7 10" id="KW-0067">ATP-binding</keyword>
<evidence type="ECO:0000256" key="8">
    <source>
        <dbReference type="ARBA" id="ARBA00047811"/>
    </source>
</evidence>
<feature type="domain" description="Protein kinase" evidence="12">
    <location>
        <begin position="205"/>
        <end position="490"/>
    </location>
</feature>
<dbReference type="Gene3D" id="1.10.510.10">
    <property type="entry name" value="Transferase(Phosphotransferase) domain 1"/>
    <property type="match status" value="1"/>
</dbReference>
<feature type="compositionally biased region" description="Polar residues" evidence="11">
    <location>
        <begin position="115"/>
        <end position="139"/>
    </location>
</feature>
<dbReference type="FunFam" id="1.10.510.10:FF:000131">
    <property type="entry name" value="cyclin-dependent kinase 14 isoform X1"/>
    <property type="match status" value="1"/>
</dbReference>
<accession>A0AA35SC90</accession>
<keyword evidence="5 10" id="KW-0547">Nucleotide-binding</keyword>
<feature type="compositionally biased region" description="Basic and acidic residues" evidence="11">
    <location>
        <begin position="53"/>
        <end position="63"/>
    </location>
</feature>
<sequence length="516" mass="57126">MALGSVIIQETFEQSPRLTYRTRSRETFGSNLEVFSEEPALAADNGTAAHPGNGEDTRDRHSTDGSSPRDMSPLSPGENGLTNGLMKEGRFQKWRRRFSESLLRLGSSTGRLENRSPSRSPSNVLSNATSRPRSLSLQQVDMVTSSRQRTSTISGPAYASVGPSFMHHVAVKNFGSTGNLVSRPPLGRRSSLGPLGSPFGQLDTYKKLEALGEGSYATVYKGISNITGQLVALKEIRLNTEEGTPFTAIREASLLKGLKHANIVTLHDIIHTSTNLTFVFEYVDTDLSHYMEKRPGPLDPNNVRLFMFQLIRGLDFCHRRKILHRDLKPQNLLISDSGELKLADFGLARAKSVPTRTYSHEVVTLWYRPPDVLMGSTQYSTQLDMWGVGCIFVEILTGKPLFPGMKGVYDQLNKIWAILGTPTEATWPGVTKLPEYKPYHFRKYDTPKGLDSISPMLHPSTMSGDLAAQILQLLPAQRMKASDALHHSYFSCLPPEVYSIPDDASIFTVPGVSITR</sequence>
<dbReference type="FunFam" id="3.30.200.20:FF:000007">
    <property type="entry name" value="Cyclin-dependent kinase 14, putative"/>
    <property type="match status" value="1"/>
</dbReference>
<comment type="catalytic activity">
    <reaction evidence="9">
        <text>L-seryl-[protein] + ATP = O-phospho-L-seryl-[protein] + ADP + H(+)</text>
        <dbReference type="Rhea" id="RHEA:17989"/>
        <dbReference type="Rhea" id="RHEA-COMP:9863"/>
        <dbReference type="Rhea" id="RHEA-COMP:11604"/>
        <dbReference type="ChEBI" id="CHEBI:15378"/>
        <dbReference type="ChEBI" id="CHEBI:29999"/>
        <dbReference type="ChEBI" id="CHEBI:30616"/>
        <dbReference type="ChEBI" id="CHEBI:83421"/>
        <dbReference type="ChEBI" id="CHEBI:456216"/>
        <dbReference type="EC" id="2.7.11.22"/>
    </reaction>
</comment>
<dbReference type="InterPro" id="IPR000719">
    <property type="entry name" value="Prot_kinase_dom"/>
</dbReference>
<dbReference type="GO" id="GO:0004693">
    <property type="term" value="F:cyclin-dependent protein serine/threonine kinase activity"/>
    <property type="evidence" value="ECO:0007669"/>
    <property type="project" value="UniProtKB-EC"/>
</dbReference>
<evidence type="ECO:0000256" key="1">
    <source>
        <dbReference type="ARBA" id="ARBA00006485"/>
    </source>
</evidence>
<dbReference type="GO" id="GO:0005634">
    <property type="term" value="C:nucleus"/>
    <property type="evidence" value="ECO:0007669"/>
    <property type="project" value="TreeGrafter"/>
</dbReference>
<comment type="catalytic activity">
    <reaction evidence="8">
        <text>L-threonyl-[protein] + ATP = O-phospho-L-threonyl-[protein] + ADP + H(+)</text>
        <dbReference type="Rhea" id="RHEA:46608"/>
        <dbReference type="Rhea" id="RHEA-COMP:11060"/>
        <dbReference type="Rhea" id="RHEA-COMP:11605"/>
        <dbReference type="ChEBI" id="CHEBI:15378"/>
        <dbReference type="ChEBI" id="CHEBI:30013"/>
        <dbReference type="ChEBI" id="CHEBI:30616"/>
        <dbReference type="ChEBI" id="CHEBI:61977"/>
        <dbReference type="ChEBI" id="CHEBI:456216"/>
        <dbReference type="EC" id="2.7.11.22"/>
    </reaction>
</comment>
<evidence type="ECO:0000256" key="4">
    <source>
        <dbReference type="ARBA" id="ARBA00022679"/>
    </source>
</evidence>
<keyword evidence="6 13" id="KW-0418">Kinase</keyword>
<proteinExistence type="inferred from homology"/>
<dbReference type="EMBL" id="CASHTH010002235">
    <property type="protein sequence ID" value="CAI8026794.1"/>
    <property type="molecule type" value="Genomic_DNA"/>
</dbReference>
<evidence type="ECO:0000256" key="10">
    <source>
        <dbReference type="PROSITE-ProRule" id="PRU10141"/>
    </source>
</evidence>